<evidence type="ECO:0000313" key="3">
    <source>
        <dbReference type="Proteomes" id="UP000299102"/>
    </source>
</evidence>
<evidence type="ECO:0000313" key="2">
    <source>
        <dbReference type="EMBL" id="GBP51371.1"/>
    </source>
</evidence>
<dbReference type="EMBL" id="BGZK01000580">
    <property type="protein sequence ID" value="GBP51371.1"/>
    <property type="molecule type" value="Genomic_DNA"/>
</dbReference>
<name>A0A4C1WJF9_EUMVA</name>
<reference evidence="2 3" key="1">
    <citation type="journal article" date="2019" name="Commun. Biol.">
        <title>The bagworm genome reveals a unique fibroin gene that provides high tensile strength.</title>
        <authorList>
            <person name="Kono N."/>
            <person name="Nakamura H."/>
            <person name="Ohtoshi R."/>
            <person name="Tomita M."/>
            <person name="Numata K."/>
            <person name="Arakawa K."/>
        </authorList>
    </citation>
    <scope>NUCLEOTIDE SEQUENCE [LARGE SCALE GENOMIC DNA]</scope>
</reference>
<comment type="caution">
    <text evidence="2">The sequence shown here is derived from an EMBL/GenBank/DDBJ whole genome shotgun (WGS) entry which is preliminary data.</text>
</comment>
<gene>
    <name evidence="2" type="ORF">EVAR_38765_1</name>
</gene>
<feature type="region of interest" description="Disordered" evidence="1">
    <location>
        <begin position="60"/>
        <end position="79"/>
    </location>
</feature>
<accession>A0A4C1WJF9</accession>
<organism evidence="2 3">
    <name type="scientific">Eumeta variegata</name>
    <name type="common">Bagworm moth</name>
    <name type="synonym">Eumeta japonica</name>
    <dbReference type="NCBI Taxonomy" id="151549"/>
    <lineage>
        <taxon>Eukaryota</taxon>
        <taxon>Metazoa</taxon>
        <taxon>Ecdysozoa</taxon>
        <taxon>Arthropoda</taxon>
        <taxon>Hexapoda</taxon>
        <taxon>Insecta</taxon>
        <taxon>Pterygota</taxon>
        <taxon>Neoptera</taxon>
        <taxon>Endopterygota</taxon>
        <taxon>Lepidoptera</taxon>
        <taxon>Glossata</taxon>
        <taxon>Ditrysia</taxon>
        <taxon>Tineoidea</taxon>
        <taxon>Psychidae</taxon>
        <taxon>Oiketicinae</taxon>
        <taxon>Eumeta</taxon>
    </lineage>
</organism>
<proteinExistence type="predicted"/>
<evidence type="ECO:0000256" key="1">
    <source>
        <dbReference type="SAM" id="MobiDB-lite"/>
    </source>
</evidence>
<dbReference type="Proteomes" id="UP000299102">
    <property type="component" value="Unassembled WGS sequence"/>
</dbReference>
<keyword evidence="3" id="KW-1185">Reference proteome</keyword>
<protein>
    <submittedName>
        <fullName evidence="2">Uncharacterized protein</fullName>
    </submittedName>
</protein>
<dbReference type="AlphaFoldDB" id="A0A4C1WJF9"/>
<sequence>MDTRKPEGVTSALPASCEEIDKGAHHAPAQRSAHYRLFCGPHRDSLCPCASTCVPRRRVGHRAKKHQRSNLTKRTEHEMSPMARSRIPIWLYCGGAILWPTWLQHKDGPTRRLDHTLTKYEREVVASAFVFCQAKFIHTGRRRDIQRRRLTGSLFAETSAHLADGYVKILPINADNGARTRSVSAERRKLRGLSSLRWRVSFDADVNGFI</sequence>